<reference evidence="3" key="1">
    <citation type="submission" date="2016-09" db="EMBL/GenBank/DDBJ databases">
        <authorList>
            <person name="Capua I."/>
            <person name="De Benedictis P."/>
            <person name="Joannis T."/>
            <person name="Lombin L.H."/>
            <person name="Cattoli G."/>
        </authorList>
    </citation>
    <scope>NUCLEOTIDE SEQUENCE</scope>
    <source>
        <strain evidence="3">B9</strain>
    </source>
</reference>
<dbReference type="GO" id="GO:0046872">
    <property type="term" value="F:metal ion binding"/>
    <property type="evidence" value="ECO:0007669"/>
    <property type="project" value="UniProtKB-KW"/>
</dbReference>
<dbReference type="PANTHER" id="PTHR43048:SF3">
    <property type="entry name" value="METHYLMALONYL-COA EPIMERASE, MITOCHONDRIAL"/>
    <property type="match status" value="1"/>
</dbReference>
<dbReference type="RefSeq" id="WP_340523703.1">
    <property type="nucleotide sequence ID" value="NZ_FMSH01000150.1"/>
</dbReference>
<dbReference type="PANTHER" id="PTHR43048">
    <property type="entry name" value="METHYLMALONYL-COA EPIMERASE"/>
    <property type="match status" value="1"/>
</dbReference>
<evidence type="ECO:0000256" key="1">
    <source>
        <dbReference type="ARBA" id="ARBA00022723"/>
    </source>
</evidence>
<name>A0A1K0IR25_CUPNE</name>
<dbReference type="PROSITE" id="PS51819">
    <property type="entry name" value="VOC"/>
    <property type="match status" value="1"/>
</dbReference>
<evidence type="ECO:0000313" key="3">
    <source>
        <dbReference type="EMBL" id="SCU75342.1"/>
    </source>
</evidence>
<feature type="domain" description="VOC" evidence="2">
    <location>
        <begin position="9"/>
        <end position="147"/>
    </location>
</feature>
<proteinExistence type="predicted"/>
<dbReference type="EMBL" id="FMSH01000150">
    <property type="protein sequence ID" value="SCU75342.1"/>
    <property type="molecule type" value="Genomic_DNA"/>
</dbReference>
<accession>A0A1K0IR25</accession>
<organism evidence="3">
    <name type="scientific">Cupriavidus necator</name>
    <name type="common">Alcaligenes eutrophus</name>
    <name type="synonym">Ralstonia eutropha</name>
    <dbReference type="NCBI Taxonomy" id="106590"/>
    <lineage>
        <taxon>Bacteria</taxon>
        <taxon>Pseudomonadati</taxon>
        <taxon>Pseudomonadota</taxon>
        <taxon>Betaproteobacteria</taxon>
        <taxon>Burkholderiales</taxon>
        <taxon>Burkholderiaceae</taxon>
        <taxon>Cupriavidus</taxon>
    </lineage>
</organism>
<dbReference type="GO" id="GO:0004493">
    <property type="term" value="F:methylmalonyl-CoA epimerase activity"/>
    <property type="evidence" value="ECO:0007669"/>
    <property type="project" value="TreeGrafter"/>
</dbReference>
<dbReference type="GO" id="GO:0046491">
    <property type="term" value="P:L-methylmalonyl-CoA metabolic process"/>
    <property type="evidence" value="ECO:0007669"/>
    <property type="project" value="TreeGrafter"/>
</dbReference>
<keyword evidence="1" id="KW-0479">Metal-binding</keyword>
<dbReference type="Gene3D" id="3.10.180.10">
    <property type="entry name" value="2,3-Dihydroxybiphenyl 1,2-Dioxygenase, domain 1"/>
    <property type="match status" value="1"/>
</dbReference>
<evidence type="ECO:0000259" key="2">
    <source>
        <dbReference type="PROSITE" id="PS51819"/>
    </source>
</evidence>
<dbReference type="InterPro" id="IPR051785">
    <property type="entry name" value="MMCE/EMCE_epimerase"/>
</dbReference>
<dbReference type="Pfam" id="PF13669">
    <property type="entry name" value="Glyoxalase_4"/>
    <property type="match status" value="1"/>
</dbReference>
<protein>
    <recommendedName>
        <fullName evidence="2">VOC domain-containing protein</fullName>
    </recommendedName>
</protein>
<sequence>MTKTDLFQTLHHVCVVVRDMEKSVAYYESIGVGPWHPFPSLEAFRGELDVPDADAFVRLHYRYANLGNVQLQLCAPPAGSTPQREFLDTRGEGVFHLGFTVPDCDQAEAEAAALGLAIRMRGRLPNRSGFTYFDTADKGAGVTLEIRASKA</sequence>
<dbReference type="InterPro" id="IPR029068">
    <property type="entry name" value="Glyas_Bleomycin-R_OHBP_Dase"/>
</dbReference>
<dbReference type="SUPFAM" id="SSF54593">
    <property type="entry name" value="Glyoxalase/Bleomycin resistance protein/Dihydroxybiphenyl dioxygenase"/>
    <property type="match status" value="1"/>
</dbReference>
<gene>
    <name evidence="3" type="ORF">CNECB9_2330014</name>
</gene>
<dbReference type="InterPro" id="IPR037523">
    <property type="entry name" value="VOC_core"/>
</dbReference>
<dbReference type="AlphaFoldDB" id="A0A1K0IR25"/>